<dbReference type="OrthoDB" id="564871at2"/>
<keyword evidence="2" id="KW-1185">Reference proteome</keyword>
<evidence type="ECO:0000313" key="2">
    <source>
        <dbReference type="Proteomes" id="UP000245293"/>
    </source>
</evidence>
<accession>A0A2V1P8U6</accession>
<comment type="caution">
    <text evidence="1">The sequence shown here is derived from an EMBL/GenBank/DDBJ whole genome shotgun (WGS) entry which is preliminary data.</text>
</comment>
<reference evidence="2" key="1">
    <citation type="submission" date="2018-05" db="EMBL/GenBank/DDBJ databases">
        <authorList>
            <person name="Du Z."/>
            <person name="Wang X."/>
        </authorList>
    </citation>
    <scope>NUCLEOTIDE SEQUENCE [LARGE SCALE GENOMIC DNA]</scope>
    <source>
        <strain evidence="2">WDS4C29</strain>
    </source>
</reference>
<gene>
    <name evidence="1" type="ORF">DFK10_05050</name>
</gene>
<dbReference type="RefSeq" id="WP_109387255.1">
    <property type="nucleotide sequence ID" value="NZ_QETF01000004.1"/>
</dbReference>
<keyword evidence="1" id="KW-0808">Transferase</keyword>
<dbReference type="EMBL" id="QETF01000004">
    <property type="protein sequence ID" value="PWG17592.1"/>
    <property type="molecule type" value="Genomic_DNA"/>
</dbReference>
<dbReference type="AlphaFoldDB" id="A0A2V1P8U6"/>
<dbReference type="GO" id="GO:0016740">
    <property type="term" value="F:transferase activity"/>
    <property type="evidence" value="ECO:0007669"/>
    <property type="project" value="UniProtKB-KW"/>
</dbReference>
<name>A0A2V1P8U6_9RHOB</name>
<protein>
    <submittedName>
        <fullName evidence="1">Glycosyl transferase</fullName>
    </submittedName>
</protein>
<sequence>MLNVICIKWGTKYPAAYVNRLHRGVRRWLDRDFRFLCFTDDPEGIEDGVEIHPLPQEEFEDAIVAGMSRAGRKGAWRKVSLFRPGLADMQGLRLGFDLDVAITGPLDAIVDHAPDKIAMRREWRYEWRGKDGGHGSVFCFDPDLHPYLYDDFAADPERAIARHKGSEQYYTSMTALRHGTLSYLPGELVCSFKRNAIPRLPLNFLLPPRLPAECRVMCFHGRPHMEEAIDGYHGSWRHWSRPCPWLRDHWIGDERV</sequence>
<dbReference type="Proteomes" id="UP000245293">
    <property type="component" value="Unassembled WGS sequence"/>
</dbReference>
<evidence type="ECO:0000313" key="1">
    <source>
        <dbReference type="EMBL" id="PWG17592.1"/>
    </source>
</evidence>
<dbReference type="InterPro" id="IPR029044">
    <property type="entry name" value="Nucleotide-diphossugar_trans"/>
</dbReference>
<dbReference type="SUPFAM" id="SSF53448">
    <property type="entry name" value="Nucleotide-diphospho-sugar transferases"/>
    <property type="match status" value="1"/>
</dbReference>
<organism evidence="1 2">
    <name type="scientific">Salibaculum griseiflavum</name>
    <dbReference type="NCBI Taxonomy" id="1914409"/>
    <lineage>
        <taxon>Bacteria</taxon>
        <taxon>Pseudomonadati</taxon>
        <taxon>Pseudomonadota</taxon>
        <taxon>Alphaproteobacteria</taxon>
        <taxon>Rhodobacterales</taxon>
        <taxon>Roseobacteraceae</taxon>
        <taxon>Salibaculum</taxon>
    </lineage>
</organism>
<proteinExistence type="predicted"/>